<sequence length="136" mass="15887">MFLRDVLRTQQTFRPWQNFGGLASVYTFNTREFNPDPCKRPVTFFMEHVSSSTPDDGTIKSVYKQAYENCTYDPISSPRKIEEIRVFSTRFDPDIRKLKAPRRQCCDILPTSSTDGKVMEIGIRECKEDELIYMNP</sequence>
<dbReference type="Pfam" id="PF04646">
    <property type="entry name" value="DUF604"/>
    <property type="match status" value="1"/>
</dbReference>
<dbReference type="EMBL" id="HG994369">
    <property type="protein sequence ID" value="CAF1923794.1"/>
    <property type="molecule type" value="Genomic_DNA"/>
</dbReference>
<protein>
    <submittedName>
        <fullName evidence="1">(rape) hypothetical protein</fullName>
    </submittedName>
</protein>
<dbReference type="InterPro" id="IPR006740">
    <property type="entry name" value="DUF604"/>
</dbReference>
<dbReference type="PANTHER" id="PTHR10811">
    <property type="entry name" value="FRINGE-RELATED"/>
    <property type="match status" value="1"/>
</dbReference>
<name>A0A816KDW2_BRANA</name>
<accession>A0A816KDW2</accession>
<gene>
    <name evidence="1" type="ORF">DARMORV10_C05P03530.1</name>
</gene>
<proteinExistence type="predicted"/>
<dbReference type="Proteomes" id="UP001295469">
    <property type="component" value="Chromosome C05"/>
</dbReference>
<evidence type="ECO:0000313" key="1">
    <source>
        <dbReference type="EMBL" id="CAF1923794.1"/>
    </source>
</evidence>
<organism evidence="1">
    <name type="scientific">Brassica napus</name>
    <name type="common">Rape</name>
    <dbReference type="NCBI Taxonomy" id="3708"/>
    <lineage>
        <taxon>Eukaryota</taxon>
        <taxon>Viridiplantae</taxon>
        <taxon>Streptophyta</taxon>
        <taxon>Embryophyta</taxon>
        <taxon>Tracheophyta</taxon>
        <taxon>Spermatophyta</taxon>
        <taxon>Magnoliopsida</taxon>
        <taxon>eudicotyledons</taxon>
        <taxon>Gunneridae</taxon>
        <taxon>Pentapetalae</taxon>
        <taxon>rosids</taxon>
        <taxon>malvids</taxon>
        <taxon>Brassicales</taxon>
        <taxon>Brassicaceae</taxon>
        <taxon>Brassiceae</taxon>
        <taxon>Brassica</taxon>
    </lineage>
</organism>
<reference evidence="1" key="1">
    <citation type="submission" date="2021-01" db="EMBL/GenBank/DDBJ databases">
        <authorList>
            <consortium name="Genoscope - CEA"/>
            <person name="William W."/>
        </authorList>
    </citation>
    <scope>NUCLEOTIDE SEQUENCE</scope>
</reference>
<dbReference type="AlphaFoldDB" id="A0A816KDW2"/>